<feature type="transmembrane region" description="Helical" evidence="1">
    <location>
        <begin position="21"/>
        <end position="42"/>
    </location>
</feature>
<keyword evidence="3" id="KW-1185">Reference proteome</keyword>
<keyword evidence="1" id="KW-0472">Membrane</keyword>
<name>A0A975F564_9SPIR</name>
<evidence type="ECO:0000313" key="3">
    <source>
        <dbReference type="Proteomes" id="UP000671908"/>
    </source>
</evidence>
<feature type="transmembrane region" description="Helical" evidence="1">
    <location>
        <begin position="97"/>
        <end position="118"/>
    </location>
</feature>
<accession>A0A975F564</accession>
<dbReference type="Proteomes" id="UP000671908">
    <property type="component" value="Chromosome"/>
</dbReference>
<sequence>MYGFYLKKNFCDGWDNAGQLIIVNLVIILYAVLAFFVLTLVAPLNSALGMSAFIVACGGAAILVTAYSEHAYRIACFETIPISDFFSAIPKCAKDGFLFGVLCGTLCSACFIGIPGYLSMKNPVGLALGAMLFWLGIIGALSLQWFIPLRAAMHDDFKKCLKKCFLIFFDNTFFSIFIGIYTFLLFLLSFFLFFLIPSASGILLAQTNALRLRLYKYDYLEQHPELKTRSERKNIPWDELIAQDKETLGPRRFRSFIFPWKD</sequence>
<gene>
    <name evidence="2" type="ORF">HRQ91_09425</name>
</gene>
<protein>
    <submittedName>
        <fullName evidence="2">Uncharacterized protein</fullName>
    </submittedName>
</protein>
<feature type="transmembrane region" description="Helical" evidence="1">
    <location>
        <begin position="164"/>
        <end position="184"/>
    </location>
</feature>
<keyword evidence="1" id="KW-1133">Transmembrane helix</keyword>
<keyword evidence="1" id="KW-0812">Transmembrane</keyword>
<dbReference type="EMBL" id="CP054142">
    <property type="protein sequence ID" value="QTQ14662.1"/>
    <property type="molecule type" value="Genomic_DNA"/>
</dbReference>
<dbReference type="KEGG" id="tpav:HRQ91_09425"/>
<proteinExistence type="predicted"/>
<evidence type="ECO:0000256" key="1">
    <source>
        <dbReference type="SAM" id="Phobius"/>
    </source>
</evidence>
<feature type="transmembrane region" description="Helical" evidence="1">
    <location>
        <begin position="48"/>
        <end position="67"/>
    </location>
</feature>
<reference evidence="2 3" key="1">
    <citation type="journal article" date="2021" name="Microbiol. Resour. Announc.">
        <title>Complete Genome Sequences of Three Human Oral Treponema parvum Isolates.</title>
        <authorList>
            <person name="Zeng H."/>
            <person name="Watt R.M."/>
        </authorList>
    </citation>
    <scope>NUCLEOTIDE SEQUENCE [LARGE SCALE GENOMIC DNA]</scope>
    <source>
        <strain evidence="2 3">ATCC 700770</strain>
    </source>
</reference>
<feature type="transmembrane region" description="Helical" evidence="1">
    <location>
        <begin position="124"/>
        <end position="143"/>
    </location>
</feature>
<organism evidence="2 3">
    <name type="scientific">Treponema parvum</name>
    <dbReference type="NCBI Taxonomy" id="138851"/>
    <lineage>
        <taxon>Bacteria</taxon>
        <taxon>Pseudomonadati</taxon>
        <taxon>Spirochaetota</taxon>
        <taxon>Spirochaetia</taxon>
        <taxon>Spirochaetales</taxon>
        <taxon>Treponemataceae</taxon>
        <taxon>Treponema</taxon>
    </lineage>
</organism>
<dbReference type="RefSeq" id="WP_210119307.1">
    <property type="nucleotide sequence ID" value="NZ_CP054142.1"/>
</dbReference>
<dbReference type="AlphaFoldDB" id="A0A975F564"/>
<evidence type="ECO:0000313" key="2">
    <source>
        <dbReference type="EMBL" id="QTQ14662.1"/>
    </source>
</evidence>